<accession>A0A0Q9YKP8</accession>
<comment type="caution">
    <text evidence="2">The sequence shown here is derived from an EMBL/GenBank/DDBJ whole genome shotgun (WGS) entry which is preliminary data.</text>
</comment>
<organism evidence="2">
    <name type="scientific">Candidatus Berkiella cookevillensis</name>
    <dbReference type="NCBI Taxonomy" id="437022"/>
    <lineage>
        <taxon>Bacteria</taxon>
        <taxon>Pseudomonadati</taxon>
        <taxon>Pseudomonadota</taxon>
        <taxon>Gammaproteobacteria</taxon>
        <taxon>Candidatus Berkiellales</taxon>
        <taxon>Candidatus Berkiellaceae</taxon>
        <taxon>Candidatus Berkiella</taxon>
    </lineage>
</organism>
<dbReference type="Gene3D" id="3.60.21.10">
    <property type="match status" value="1"/>
</dbReference>
<reference evidence="2" key="1">
    <citation type="submission" date="2015-09" db="EMBL/GenBank/DDBJ databases">
        <title>Draft Genome Sequences of Two Novel Amoeba-resistant Intranuclear Bacteria, Candidatus Berkiella cookevillensis and Candidatus Berkiella aquae.</title>
        <authorList>
            <person name="Mehari Y.T."/>
            <person name="Arivett B.A."/>
            <person name="Farone A.L."/>
            <person name="Gunderson J.H."/>
            <person name="Farone M.B."/>
        </authorList>
    </citation>
    <scope>NUCLEOTIDE SEQUENCE [LARGE SCALE GENOMIC DNA]</scope>
    <source>
        <strain evidence="2">CC99</strain>
    </source>
</reference>
<gene>
    <name evidence="3" type="ORF">CC99x_003445</name>
    <name evidence="2" type="ORF">CC99x_02295</name>
</gene>
<dbReference type="STRING" id="437022.CC99x_02295"/>
<dbReference type="PANTHER" id="PTHR31302:SF0">
    <property type="entry name" value="TRANSMEMBRANE PROTEIN WITH METALLOPHOSPHOESTERASE DOMAIN"/>
    <property type="match status" value="1"/>
</dbReference>
<dbReference type="EMBL" id="LKHV01000015">
    <property type="protein sequence ID" value="KRG17550.1"/>
    <property type="molecule type" value="Genomic_DNA"/>
</dbReference>
<protein>
    <submittedName>
        <fullName evidence="2">Calcineurin-like phosphoesterase superfamily domain protein</fullName>
    </submittedName>
    <submittedName>
        <fullName evidence="3">Metallophosphoesterase family protein</fullName>
    </submittedName>
</protein>
<dbReference type="RefSeq" id="WP_057625390.1">
    <property type="nucleotide sequence ID" value="NZ_LKHV02000001.1"/>
</dbReference>
<dbReference type="PANTHER" id="PTHR31302">
    <property type="entry name" value="TRANSMEMBRANE PROTEIN WITH METALLOPHOSPHOESTERASE DOMAIN-RELATED"/>
    <property type="match status" value="1"/>
</dbReference>
<keyword evidence="4" id="KW-1185">Reference proteome</keyword>
<dbReference type="GO" id="GO:0016787">
    <property type="term" value="F:hydrolase activity"/>
    <property type="evidence" value="ECO:0007669"/>
    <property type="project" value="InterPro"/>
</dbReference>
<dbReference type="Pfam" id="PF00149">
    <property type="entry name" value="Metallophos"/>
    <property type="match status" value="1"/>
</dbReference>
<dbReference type="InterPro" id="IPR004843">
    <property type="entry name" value="Calcineurin-like_PHP"/>
</dbReference>
<dbReference type="OrthoDB" id="9780884at2"/>
<evidence type="ECO:0000313" key="4">
    <source>
        <dbReference type="Proteomes" id="UP000051494"/>
    </source>
</evidence>
<reference evidence="3" key="3">
    <citation type="submission" date="2021-06" db="EMBL/GenBank/DDBJ databases">
        <title>Genomic Description and Analysis of Intracellular Bacteria, Candidatus Berkiella cookevillensis and Candidatus Berkiella aquae.</title>
        <authorList>
            <person name="Kidane D.T."/>
            <person name="Mehari Y.T."/>
            <person name="Rice F.C."/>
            <person name="Arivett B.A."/>
            <person name="Farone A.L."/>
            <person name="Berk S.G."/>
            <person name="Farone M.B."/>
        </authorList>
    </citation>
    <scope>NUCLEOTIDE SEQUENCE</scope>
    <source>
        <strain evidence="3">CC99</strain>
    </source>
</reference>
<name>A0A0Q9YKP8_9GAMM</name>
<dbReference type="Proteomes" id="UP000051494">
    <property type="component" value="Unassembled WGS sequence"/>
</dbReference>
<evidence type="ECO:0000313" key="2">
    <source>
        <dbReference type="EMBL" id="KRG17550.1"/>
    </source>
</evidence>
<feature type="domain" description="Calcineurin-like phosphoesterase" evidence="1">
    <location>
        <begin position="1"/>
        <end position="239"/>
    </location>
</feature>
<evidence type="ECO:0000259" key="1">
    <source>
        <dbReference type="Pfam" id="PF00149"/>
    </source>
</evidence>
<dbReference type="SUPFAM" id="SSF56300">
    <property type="entry name" value="Metallo-dependent phosphatases"/>
    <property type="match status" value="1"/>
</dbReference>
<dbReference type="AlphaFoldDB" id="A0A0Q9YKP8"/>
<dbReference type="InterPro" id="IPR051158">
    <property type="entry name" value="Metallophosphoesterase_sf"/>
</dbReference>
<dbReference type="InterPro" id="IPR029052">
    <property type="entry name" value="Metallo-depent_PP-like"/>
</dbReference>
<dbReference type="PATRIC" id="fig|1590042.3.peg.2349"/>
<dbReference type="EMBL" id="LKHV02000001">
    <property type="protein sequence ID" value="MCS5707952.1"/>
    <property type="molecule type" value="Genomic_DNA"/>
</dbReference>
<evidence type="ECO:0000313" key="3">
    <source>
        <dbReference type="EMBL" id="MCS5707952.1"/>
    </source>
</evidence>
<reference evidence="3" key="2">
    <citation type="journal article" date="2016" name="Genome Announc.">
        <title>Draft Genome Sequences of Two Novel Amoeba-Resistant Intranuclear Bacteria, 'Candidatus Berkiella cookevillensis' and 'Candidatus Berkiella aquae'.</title>
        <authorList>
            <person name="Mehari Y.T."/>
            <person name="Arivett B.A."/>
            <person name="Farone A.L."/>
            <person name="Gunderson J.H."/>
            <person name="Farone M.B."/>
        </authorList>
    </citation>
    <scope>NUCLEOTIDE SEQUENCE</scope>
    <source>
        <strain evidence="3">CC99</strain>
    </source>
</reference>
<proteinExistence type="predicted"/>
<sequence>MKLIWLTDIHLNFLSKEDRMDFYQRIIAASGNKILISGDIAEAPSVSKILKEMADIIQKPIYFVLGNHDYYHGQVDSLRQEMSALTKNKTLLHWLPISGVQDLGHQTILLGEDCWADGRYGDYANSRVILNDSRMINDLFQSNILGKYSLLEKMQQLADKDAEQLKISLVDGIKNYHPKKVIVLIHVPPFREACLHEGRISSDDFLPFFSSKATGGILMQIAQENTDIEFLVLCGHTHSKAHWQACDNLTVKSGSAEYTRPEIQEIIAL</sequence>